<feature type="region of interest" description="Disordered" evidence="2">
    <location>
        <begin position="115"/>
        <end position="310"/>
    </location>
</feature>
<sequence>MEAAKSKTKNRPKAKMPKDDVGKPNGKDEKSHRVGDTGDIQTGASETDRARDTFQDSGEIGKALKDDMDMVGNNEHLVTQSPLLKSMTGSSAGLPHMEDEATKYLQDHAKTIANSGATADDVSGDIKSESEGSKAASVSEGLEVNETTGLSTPATVDDAKDIVPINGAESQEVTVQAQKASEEADSHNQNLTKDTELKAPPPDGITDVKALSEALKVASEVAAQNQEDEEVALLMPSTDPLSQNPPPKSGKKKKSGKKSPRSNASTTKPQQTTSADGPLPTAISEAIQRLFDDKDDDKLSPESRRRKEVARAISSQDFWDYIPNMDDSNHVPGAEVLDNGLTQYFADRNLLEKVSGEPVQKPTSKEKDIPTDQTQNSQTDCKVSITQSSKSQLPVASKSQLPVARAPRKQWSRKNNALACRRVTMDRITEERAKKDLVIDTTEAPVRDPSRECWYKMYKELCAERQKFWNHFAKRLYEVESEHEAHEDARFSSLFPYRPEELKPAADGKSDLLLKLRTDFTIRSFHARLQVREHFKSQFLDSVLDEGHPEEEVLKYSVKQCTLPDRALVFVVDGRQRRFLERMKTVKHNFLHVREELEKKADEVVNAMRAEIAKKYNIQTEVAEGERSMEPFEPTPREKELFLSADSPWKLSLLHGPQTDESRDLNSYLKLWRLPAAHPMDPRSTMQYIQMCRQQKWPFQFPYANQLLKPNPPACETVVQSEPQAENVPHDPSFEGDANIDSSLIKRLYHEFAHDELDISVLALRRLVDYLHVEPEEKQWFADYIHELLDTRLKQPESKAKLRRLLPYATDIHYPFAQLFLAVLEGDVDALEKKEQQREARIRRWKERIAHKWKCFKASIILSVSYSHIVSAAFKRSLFPVFSKYPLIFVIV</sequence>
<feature type="coiled-coil region" evidence="1">
    <location>
        <begin position="821"/>
        <end position="848"/>
    </location>
</feature>
<feature type="region of interest" description="Disordered" evidence="2">
    <location>
        <begin position="1"/>
        <end position="68"/>
    </location>
</feature>
<dbReference type="EMBL" id="JAUCMV010000005">
    <property type="protein sequence ID" value="KAK0399399.1"/>
    <property type="molecule type" value="Genomic_DNA"/>
</dbReference>
<evidence type="ECO:0000256" key="2">
    <source>
        <dbReference type="SAM" id="MobiDB-lite"/>
    </source>
</evidence>
<feature type="compositionally biased region" description="Polar residues" evidence="2">
    <location>
        <begin position="168"/>
        <end position="179"/>
    </location>
</feature>
<name>A0AA39H7A2_9BILA</name>
<organism evidence="3 4">
    <name type="scientific">Steinernema hermaphroditum</name>
    <dbReference type="NCBI Taxonomy" id="289476"/>
    <lineage>
        <taxon>Eukaryota</taxon>
        <taxon>Metazoa</taxon>
        <taxon>Ecdysozoa</taxon>
        <taxon>Nematoda</taxon>
        <taxon>Chromadorea</taxon>
        <taxon>Rhabditida</taxon>
        <taxon>Tylenchina</taxon>
        <taxon>Panagrolaimomorpha</taxon>
        <taxon>Strongyloidoidea</taxon>
        <taxon>Steinernematidae</taxon>
        <taxon>Steinernema</taxon>
    </lineage>
</organism>
<feature type="compositionally biased region" description="Polar residues" evidence="2">
    <location>
        <begin position="261"/>
        <end position="275"/>
    </location>
</feature>
<reference evidence="3" key="1">
    <citation type="submission" date="2023-06" db="EMBL/GenBank/DDBJ databases">
        <title>Genomic analysis of the entomopathogenic nematode Steinernema hermaphroditum.</title>
        <authorList>
            <person name="Schwarz E.M."/>
            <person name="Heppert J.K."/>
            <person name="Baniya A."/>
            <person name="Schwartz H.T."/>
            <person name="Tan C.-H."/>
            <person name="Antoshechkin I."/>
            <person name="Sternberg P.W."/>
            <person name="Goodrich-Blair H."/>
            <person name="Dillman A.R."/>
        </authorList>
    </citation>
    <scope>NUCLEOTIDE SEQUENCE</scope>
    <source>
        <strain evidence="3">PS9179</strain>
        <tissue evidence="3">Whole animal</tissue>
    </source>
</reference>
<gene>
    <name evidence="3" type="ORF">QR680_003026</name>
</gene>
<accession>A0AA39H7A2</accession>
<feature type="compositionally biased region" description="Basic residues" evidence="2">
    <location>
        <begin position="1"/>
        <end position="15"/>
    </location>
</feature>
<feature type="region of interest" description="Disordered" evidence="2">
    <location>
        <begin position="353"/>
        <end position="408"/>
    </location>
</feature>
<keyword evidence="1" id="KW-0175">Coiled coil</keyword>
<comment type="caution">
    <text evidence="3">The sequence shown here is derived from an EMBL/GenBank/DDBJ whole genome shotgun (WGS) entry which is preliminary data.</text>
</comment>
<evidence type="ECO:0000256" key="1">
    <source>
        <dbReference type="SAM" id="Coils"/>
    </source>
</evidence>
<feature type="compositionally biased region" description="Basic residues" evidence="2">
    <location>
        <begin position="249"/>
        <end position="260"/>
    </location>
</feature>
<dbReference type="Proteomes" id="UP001175271">
    <property type="component" value="Unassembled WGS sequence"/>
</dbReference>
<keyword evidence="4" id="KW-1185">Reference proteome</keyword>
<feature type="compositionally biased region" description="Basic and acidic residues" evidence="2">
    <location>
        <begin position="16"/>
        <end position="36"/>
    </location>
</feature>
<dbReference type="AlphaFoldDB" id="A0AA39H7A2"/>
<proteinExistence type="predicted"/>
<evidence type="ECO:0000313" key="4">
    <source>
        <dbReference type="Proteomes" id="UP001175271"/>
    </source>
</evidence>
<protein>
    <submittedName>
        <fullName evidence="3">Uncharacterized protein</fullName>
    </submittedName>
</protein>
<evidence type="ECO:0000313" key="3">
    <source>
        <dbReference type="EMBL" id="KAK0399399.1"/>
    </source>
</evidence>
<feature type="compositionally biased region" description="Basic and acidic residues" evidence="2">
    <location>
        <begin position="290"/>
        <end position="305"/>
    </location>
</feature>
<feature type="compositionally biased region" description="Polar residues" evidence="2">
    <location>
        <begin position="371"/>
        <end position="400"/>
    </location>
</feature>
<feature type="compositionally biased region" description="Polar residues" evidence="2">
    <location>
        <begin position="145"/>
        <end position="154"/>
    </location>
</feature>